<evidence type="ECO:0000256" key="7">
    <source>
        <dbReference type="ARBA" id="ARBA00023004"/>
    </source>
</evidence>
<evidence type="ECO:0000256" key="9">
    <source>
        <dbReference type="PIRSR" id="PIRSR602401-1"/>
    </source>
</evidence>
<evidence type="ECO:0000313" key="12">
    <source>
        <dbReference type="Proteomes" id="UP001215598"/>
    </source>
</evidence>
<comment type="caution">
    <text evidence="11">The sequence shown here is derived from an EMBL/GenBank/DDBJ whole genome shotgun (WGS) entry which is preliminary data.</text>
</comment>
<sequence length="519" mass="58018">MATIASSASLWSVVCLTTLLYAIRWGRNKRFHQLPLPPGPKKLPIIGNLLDIPADLPWEAYQQWSKDFKSDIIHLNVVGTSIIVLSSMEVIKDLLDRRSALYSDRPHAPMLNDLMGWSEFFGFMNHGDRWRRQRKLFHEAFHAGAVKQFNPQVRNSTHRLLRRLLKDPHDLMAQFRHWAGGLIMDVTYGIQVESTKDLYIQIAEEAMHGLGIACIPGTFLVDLIPALKYVPSWFPGADFKRKARRWRDVTRELVEVPFAETKRSMTAGTAPLSFASLNLGLLAESGDKASAVEEKDIKETSAAAYAAGADTTVSAMGTFALAILKHPDVQRKAQAELDAVIGHGHLPELSDAPALPYVSAIVKEVLRWENVAPIGIPHRILVEDEYQGYRIPANSIVIRNVWALMHDEEIYPDPKSFRPERFLLDGKLNSDMQDPEAVFGFGRRICPGRHIADSSLWLTIASILATFDINKAVDDNGNVVEPSYEYSSALVFAPLPFECSITPRSSQTVEAIEETNESG</sequence>
<evidence type="ECO:0000256" key="4">
    <source>
        <dbReference type="ARBA" id="ARBA00022617"/>
    </source>
</evidence>
<keyword evidence="7 9" id="KW-0408">Iron</keyword>
<evidence type="ECO:0000256" key="2">
    <source>
        <dbReference type="ARBA" id="ARBA00005179"/>
    </source>
</evidence>
<dbReference type="Proteomes" id="UP001215598">
    <property type="component" value="Unassembled WGS sequence"/>
</dbReference>
<keyword evidence="8 10" id="KW-0503">Monooxygenase</keyword>
<dbReference type="GO" id="GO:0005506">
    <property type="term" value="F:iron ion binding"/>
    <property type="evidence" value="ECO:0007669"/>
    <property type="project" value="InterPro"/>
</dbReference>
<proteinExistence type="inferred from homology"/>
<dbReference type="InterPro" id="IPR050364">
    <property type="entry name" value="Cytochrome_P450_fung"/>
</dbReference>
<gene>
    <name evidence="11" type="ORF">B0H16DRAFT_1718077</name>
</gene>
<keyword evidence="6 10" id="KW-0560">Oxidoreductase</keyword>
<accession>A0AAD7JHB5</accession>
<evidence type="ECO:0000256" key="3">
    <source>
        <dbReference type="ARBA" id="ARBA00010617"/>
    </source>
</evidence>
<dbReference type="PRINTS" id="PR00463">
    <property type="entry name" value="EP450I"/>
</dbReference>
<dbReference type="GO" id="GO:0020037">
    <property type="term" value="F:heme binding"/>
    <property type="evidence" value="ECO:0007669"/>
    <property type="project" value="InterPro"/>
</dbReference>
<evidence type="ECO:0000256" key="8">
    <source>
        <dbReference type="ARBA" id="ARBA00023033"/>
    </source>
</evidence>
<dbReference type="InterPro" id="IPR002401">
    <property type="entry name" value="Cyt_P450_E_grp-I"/>
</dbReference>
<dbReference type="SUPFAM" id="SSF48264">
    <property type="entry name" value="Cytochrome P450"/>
    <property type="match status" value="1"/>
</dbReference>
<evidence type="ECO:0000256" key="1">
    <source>
        <dbReference type="ARBA" id="ARBA00001971"/>
    </source>
</evidence>
<comment type="similarity">
    <text evidence="3 10">Belongs to the cytochrome P450 family.</text>
</comment>
<dbReference type="GO" id="GO:0004497">
    <property type="term" value="F:monooxygenase activity"/>
    <property type="evidence" value="ECO:0007669"/>
    <property type="project" value="UniProtKB-KW"/>
</dbReference>
<evidence type="ECO:0000256" key="10">
    <source>
        <dbReference type="RuleBase" id="RU000461"/>
    </source>
</evidence>
<dbReference type="EMBL" id="JARKIB010000027">
    <property type="protein sequence ID" value="KAJ7764873.1"/>
    <property type="molecule type" value="Genomic_DNA"/>
</dbReference>
<organism evidence="11 12">
    <name type="scientific">Mycena metata</name>
    <dbReference type="NCBI Taxonomy" id="1033252"/>
    <lineage>
        <taxon>Eukaryota</taxon>
        <taxon>Fungi</taxon>
        <taxon>Dikarya</taxon>
        <taxon>Basidiomycota</taxon>
        <taxon>Agaricomycotina</taxon>
        <taxon>Agaricomycetes</taxon>
        <taxon>Agaricomycetidae</taxon>
        <taxon>Agaricales</taxon>
        <taxon>Marasmiineae</taxon>
        <taxon>Mycenaceae</taxon>
        <taxon>Mycena</taxon>
    </lineage>
</organism>
<dbReference type="InterPro" id="IPR017972">
    <property type="entry name" value="Cyt_P450_CS"/>
</dbReference>
<comment type="cofactor">
    <cofactor evidence="1 9">
        <name>heme</name>
        <dbReference type="ChEBI" id="CHEBI:30413"/>
    </cofactor>
</comment>
<comment type="pathway">
    <text evidence="2">Secondary metabolite biosynthesis.</text>
</comment>
<dbReference type="CDD" id="cd11065">
    <property type="entry name" value="CYP64-like"/>
    <property type="match status" value="1"/>
</dbReference>
<evidence type="ECO:0000256" key="6">
    <source>
        <dbReference type="ARBA" id="ARBA00023002"/>
    </source>
</evidence>
<keyword evidence="5 9" id="KW-0479">Metal-binding</keyword>
<dbReference type="PROSITE" id="PS00086">
    <property type="entry name" value="CYTOCHROME_P450"/>
    <property type="match status" value="1"/>
</dbReference>
<dbReference type="Pfam" id="PF00067">
    <property type="entry name" value="p450"/>
    <property type="match status" value="1"/>
</dbReference>
<name>A0AAD7JHB5_9AGAR</name>
<protein>
    <submittedName>
        <fullName evidence="11">Cytochrome P450</fullName>
    </submittedName>
</protein>
<dbReference type="AlphaFoldDB" id="A0AAD7JHB5"/>
<reference evidence="11" key="1">
    <citation type="submission" date="2023-03" db="EMBL/GenBank/DDBJ databases">
        <title>Massive genome expansion in bonnet fungi (Mycena s.s.) driven by repeated elements and novel gene families across ecological guilds.</title>
        <authorList>
            <consortium name="Lawrence Berkeley National Laboratory"/>
            <person name="Harder C.B."/>
            <person name="Miyauchi S."/>
            <person name="Viragh M."/>
            <person name="Kuo A."/>
            <person name="Thoen E."/>
            <person name="Andreopoulos B."/>
            <person name="Lu D."/>
            <person name="Skrede I."/>
            <person name="Drula E."/>
            <person name="Henrissat B."/>
            <person name="Morin E."/>
            <person name="Kohler A."/>
            <person name="Barry K."/>
            <person name="LaButti K."/>
            <person name="Morin E."/>
            <person name="Salamov A."/>
            <person name="Lipzen A."/>
            <person name="Mereny Z."/>
            <person name="Hegedus B."/>
            <person name="Baldrian P."/>
            <person name="Stursova M."/>
            <person name="Weitz H."/>
            <person name="Taylor A."/>
            <person name="Grigoriev I.V."/>
            <person name="Nagy L.G."/>
            <person name="Martin F."/>
            <person name="Kauserud H."/>
        </authorList>
    </citation>
    <scope>NUCLEOTIDE SEQUENCE</scope>
    <source>
        <strain evidence="11">CBHHK182m</strain>
    </source>
</reference>
<dbReference type="InterPro" id="IPR001128">
    <property type="entry name" value="Cyt_P450"/>
</dbReference>
<dbReference type="PANTHER" id="PTHR46300">
    <property type="entry name" value="P450, PUTATIVE (EUROFUNG)-RELATED-RELATED"/>
    <property type="match status" value="1"/>
</dbReference>
<keyword evidence="12" id="KW-1185">Reference proteome</keyword>
<evidence type="ECO:0000256" key="5">
    <source>
        <dbReference type="ARBA" id="ARBA00022723"/>
    </source>
</evidence>
<dbReference type="GO" id="GO:0016705">
    <property type="term" value="F:oxidoreductase activity, acting on paired donors, with incorporation or reduction of molecular oxygen"/>
    <property type="evidence" value="ECO:0007669"/>
    <property type="project" value="InterPro"/>
</dbReference>
<evidence type="ECO:0000313" key="11">
    <source>
        <dbReference type="EMBL" id="KAJ7764873.1"/>
    </source>
</evidence>
<dbReference type="Gene3D" id="1.10.630.10">
    <property type="entry name" value="Cytochrome P450"/>
    <property type="match status" value="1"/>
</dbReference>
<dbReference type="PANTHER" id="PTHR46300:SF7">
    <property type="entry name" value="P450, PUTATIVE (EUROFUNG)-RELATED"/>
    <property type="match status" value="1"/>
</dbReference>
<dbReference type="InterPro" id="IPR036396">
    <property type="entry name" value="Cyt_P450_sf"/>
</dbReference>
<feature type="binding site" description="axial binding residue" evidence="9">
    <location>
        <position position="446"/>
    </location>
    <ligand>
        <name>heme</name>
        <dbReference type="ChEBI" id="CHEBI:30413"/>
    </ligand>
    <ligandPart>
        <name>Fe</name>
        <dbReference type="ChEBI" id="CHEBI:18248"/>
    </ligandPart>
</feature>
<dbReference type="PRINTS" id="PR00385">
    <property type="entry name" value="P450"/>
</dbReference>
<keyword evidence="4 9" id="KW-0349">Heme</keyword>